<name>A0A543GDG5_9PSEU</name>
<organism evidence="1 2">
    <name type="scientific">Pseudonocardia cypriaca</name>
    <dbReference type="NCBI Taxonomy" id="882449"/>
    <lineage>
        <taxon>Bacteria</taxon>
        <taxon>Bacillati</taxon>
        <taxon>Actinomycetota</taxon>
        <taxon>Actinomycetes</taxon>
        <taxon>Pseudonocardiales</taxon>
        <taxon>Pseudonocardiaceae</taxon>
        <taxon>Pseudonocardia</taxon>
    </lineage>
</organism>
<accession>A0A543GDG5</accession>
<sequence length="281" mass="30465">MKRRWIRDAIYGYQDPNSRRWAFWREKLVTPDGRKTFRTLVPAVPYSGLYRRSTVADPPPVAPQCLYRLTPLRAALSPRSGGGDVLVAEGEKDANAGARLPGVAAATSHWGGAAVGMTPEQAQHLAPLATAASRRSGRRVVIVVDRDDPGYANGLHTWELLRVVGFRRSQLAVVRPADGVISGGAVCTGVCDCEPVCPPPGRGWEKADLTDHVRAGYGLRDLVPVSEADLRVAADRWAQERAAGAEYGAPVPSEFTPEFEAELRALAAEWPGWPARRKKAA</sequence>
<evidence type="ECO:0000313" key="1">
    <source>
        <dbReference type="EMBL" id="TQM44113.1"/>
    </source>
</evidence>
<gene>
    <name evidence="1" type="ORF">FB388_1475</name>
</gene>
<evidence type="ECO:0008006" key="3">
    <source>
        <dbReference type="Google" id="ProtNLM"/>
    </source>
</evidence>
<proteinExistence type="predicted"/>
<dbReference type="CDD" id="cd01029">
    <property type="entry name" value="TOPRIM_primases"/>
    <property type="match status" value="1"/>
</dbReference>
<keyword evidence="2" id="KW-1185">Reference proteome</keyword>
<dbReference type="EMBL" id="VFPH01000001">
    <property type="protein sequence ID" value="TQM44113.1"/>
    <property type="molecule type" value="Genomic_DNA"/>
</dbReference>
<reference evidence="1 2" key="1">
    <citation type="submission" date="2019-06" db="EMBL/GenBank/DDBJ databases">
        <title>Sequencing the genomes of 1000 actinobacteria strains.</title>
        <authorList>
            <person name="Klenk H.-P."/>
        </authorList>
    </citation>
    <scope>NUCLEOTIDE SEQUENCE [LARGE SCALE GENOMIC DNA]</scope>
    <source>
        <strain evidence="1 2">DSM 45511</strain>
    </source>
</reference>
<dbReference type="InterPro" id="IPR034154">
    <property type="entry name" value="TOPRIM_DnaG/twinkle"/>
</dbReference>
<evidence type="ECO:0000313" key="2">
    <source>
        <dbReference type="Proteomes" id="UP000319818"/>
    </source>
</evidence>
<protein>
    <recommendedName>
        <fullName evidence="3">Toprim domain-containing protein</fullName>
    </recommendedName>
</protein>
<dbReference type="AlphaFoldDB" id="A0A543GDG5"/>
<dbReference type="Proteomes" id="UP000319818">
    <property type="component" value="Unassembled WGS sequence"/>
</dbReference>
<comment type="caution">
    <text evidence="1">The sequence shown here is derived from an EMBL/GenBank/DDBJ whole genome shotgun (WGS) entry which is preliminary data.</text>
</comment>